<feature type="region of interest" description="Disordered" evidence="5">
    <location>
        <begin position="1"/>
        <end position="103"/>
    </location>
</feature>
<keyword evidence="6" id="KW-0472">Membrane</keyword>
<gene>
    <name evidence="7" type="ORF">COT91_01290</name>
</gene>
<feature type="region of interest" description="Disordered" evidence="5">
    <location>
        <begin position="173"/>
        <end position="297"/>
    </location>
</feature>
<keyword evidence="6" id="KW-0812">Transmembrane</keyword>
<feature type="compositionally biased region" description="Basic and acidic residues" evidence="5">
    <location>
        <begin position="92"/>
        <end position="102"/>
    </location>
</feature>
<feature type="compositionally biased region" description="Basic and acidic residues" evidence="5">
    <location>
        <begin position="273"/>
        <end position="282"/>
    </location>
</feature>
<evidence type="ECO:0000256" key="1">
    <source>
        <dbReference type="ARBA" id="ARBA00004613"/>
    </source>
</evidence>
<name>A0A2H0VEF4_9BACT</name>
<comment type="caution">
    <text evidence="7">The sequence shown here is derived from an EMBL/GenBank/DDBJ whole genome shotgun (WGS) entry which is preliminary data.</text>
</comment>
<dbReference type="Pfam" id="PF18884">
    <property type="entry name" value="TSP3_bac"/>
    <property type="match status" value="2"/>
</dbReference>
<proteinExistence type="predicted"/>
<comment type="subcellular location">
    <subcellularLocation>
        <location evidence="1">Secreted</location>
    </subcellularLocation>
</comment>
<dbReference type="PANTHER" id="PTHR37467">
    <property type="entry name" value="EXPORTED CALCIUM-BINDING GLYCOPROTEIN-RELATED"/>
    <property type="match status" value="1"/>
</dbReference>
<dbReference type="EMBL" id="PFAJ01000016">
    <property type="protein sequence ID" value="PIR97463.1"/>
    <property type="molecule type" value="Genomic_DNA"/>
</dbReference>
<dbReference type="InterPro" id="IPR053180">
    <property type="entry name" value="Ca-binding_acidic-repeat"/>
</dbReference>
<accession>A0A2H0VEF4</accession>
<evidence type="ECO:0000313" key="7">
    <source>
        <dbReference type="EMBL" id="PIR97463.1"/>
    </source>
</evidence>
<feature type="compositionally biased region" description="Low complexity" evidence="5">
    <location>
        <begin position="1"/>
        <end position="12"/>
    </location>
</feature>
<evidence type="ECO:0000256" key="4">
    <source>
        <dbReference type="ARBA" id="ARBA00022837"/>
    </source>
</evidence>
<dbReference type="AlphaFoldDB" id="A0A2H0VEF4"/>
<dbReference type="PANTHER" id="PTHR37467:SF1">
    <property type="entry name" value="EXPORTED CALCIUM-BINDING GLYCOPROTEIN"/>
    <property type="match status" value="1"/>
</dbReference>
<evidence type="ECO:0000256" key="5">
    <source>
        <dbReference type="SAM" id="MobiDB-lite"/>
    </source>
</evidence>
<evidence type="ECO:0000313" key="8">
    <source>
        <dbReference type="Proteomes" id="UP000230557"/>
    </source>
</evidence>
<evidence type="ECO:0000256" key="2">
    <source>
        <dbReference type="ARBA" id="ARBA00022525"/>
    </source>
</evidence>
<feature type="compositionally biased region" description="Basic and acidic residues" evidence="5">
    <location>
        <begin position="215"/>
        <end position="227"/>
    </location>
</feature>
<organism evidence="7 8">
    <name type="scientific">Candidatus Doudnabacteria bacterium CG10_big_fil_rev_8_21_14_0_10_41_10</name>
    <dbReference type="NCBI Taxonomy" id="1974551"/>
    <lineage>
        <taxon>Bacteria</taxon>
        <taxon>Candidatus Doudnaibacteriota</taxon>
    </lineage>
</organism>
<evidence type="ECO:0000256" key="3">
    <source>
        <dbReference type="ARBA" id="ARBA00022729"/>
    </source>
</evidence>
<keyword evidence="4" id="KW-0106">Calcium</keyword>
<keyword evidence="3" id="KW-0732">Signal</keyword>
<sequence>MFDDQNNNQQFPAGGGQPQPQNQPPVDLPQSSQPPVRPKNPGQVPGTEDIFADTDQAPEPTVMPQPQQATQPQMNQNQTQSDPGLQDPLSRLPDDLDEDRRGGSKKKFVIIGIIVLVVIVLGGIYFVYQNLFKGQLLPGGINVNNLNPQNINQQFEDNITNLNLNRNANTNQAFEETEEEPQCPEITPPSPDFCRDGKLQNSVDENGCPLPPTCLRDDSLDSDRDGLTDAEENELGTDSNSPDTDQDQLFDLEEVRVYQTDPLNPDSDGDGYNDGKEVRDGYDPLGPGRLDNFEEQI</sequence>
<feature type="transmembrane region" description="Helical" evidence="6">
    <location>
        <begin position="108"/>
        <end position="128"/>
    </location>
</feature>
<reference evidence="8" key="1">
    <citation type="submission" date="2017-09" db="EMBL/GenBank/DDBJ databases">
        <title>Depth-based differentiation of microbial function through sediment-hosted aquifers and enrichment of novel symbionts in the deep terrestrial subsurface.</title>
        <authorList>
            <person name="Probst A.J."/>
            <person name="Ladd B."/>
            <person name="Jarett J.K."/>
            <person name="Geller-Mcgrath D.E."/>
            <person name="Sieber C.M.K."/>
            <person name="Emerson J.B."/>
            <person name="Anantharaman K."/>
            <person name="Thomas B.C."/>
            <person name="Malmstrom R."/>
            <person name="Stieglmeier M."/>
            <person name="Klingl A."/>
            <person name="Woyke T."/>
            <person name="Ryan C.M."/>
            <person name="Banfield J.F."/>
        </authorList>
    </citation>
    <scope>NUCLEOTIDE SEQUENCE [LARGE SCALE GENOMIC DNA]</scope>
</reference>
<protein>
    <submittedName>
        <fullName evidence="7">Uncharacterized protein</fullName>
    </submittedName>
</protein>
<dbReference type="Proteomes" id="UP000230557">
    <property type="component" value="Unassembled WGS sequence"/>
</dbReference>
<dbReference type="InterPro" id="IPR059100">
    <property type="entry name" value="TSP3_bac"/>
</dbReference>
<feature type="compositionally biased region" description="Low complexity" evidence="5">
    <location>
        <begin position="64"/>
        <end position="80"/>
    </location>
</feature>
<keyword evidence="2" id="KW-0964">Secreted</keyword>
<evidence type="ECO:0000256" key="6">
    <source>
        <dbReference type="SAM" id="Phobius"/>
    </source>
</evidence>
<keyword evidence="6" id="KW-1133">Transmembrane helix</keyword>